<keyword evidence="7" id="KW-1185">Reference proteome</keyword>
<evidence type="ECO:0000313" key="7">
    <source>
        <dbReference type="Proteomes" id="UP001280121"/>
    </source>
</evidence>
<dbReference type="FunFam" id="1.10.10.10:FF:000213">
    <property type="entry name" value="Coniferyl alcohol 9-O-methyltransferase"/>
    <property type="match status" value="3"/>
</dbReference>
<sequence>MDYLGNGDHDNELLDAQAHVWNHIFNFINSGSLKCAIQLGIPDVIHKHSKPMTLPQLVSALPIHPSKSRCVYRLMRILIHSGFFSLEKVPENDDQEQEGYVLTNASKILLKDCPVSVTPFLLAMLDPILLKPWDYFSTWFGNDDSTPFETAHGMTFWEHAGHEPKLNHFFNEAMASDSRFATSVVIHKCKDVFEGLETLVDVGGGTGTLSKAIAKAFPHLECIDFDLLHVVADLKDDGNFKYVGGDMFEAIPPADAILLKCILHDWNDEECVKILKKCKEAITSNSGKIGKVIIIDMMMENKKGNEESIETQLFFDMLMMVLVSGKERDQKEWAKLFHEAGFTDYKITPIFDRVGKENFATVCMISWALWENRNTTVNGGKPKDPNILASWVGNLLTEFQVSQRNHKKKKKMDLVNEDSGSSCELLEAQAQVYNCTFNFLNSMALKCAVQLGIPDLIHNHGQSMTLSKLVTALNIIPNKADSLRRLMRILAHSGFFALQQITSENYEQKEEYFLTPASKLLLKDKPLKAAPFMNLILDPILSDPFHLMSTWFQNDDPTLFETANRKTFWDCVAQQPKLNTLFYDAMNTDSEVISNVVIKDCKEVFMGLKSLVDVGGGTGAVAKAIAAAFPDIKCTVFDLPHVVDKLQGTTTTDILEFLGGDMFEAIPSADAVLLKWIIHDWGDEESVKILKRCKEAIPSREKGGKVIIIDMVIEENKKEDDKETMEKQLCFDIMMMGLFNTGKERSVEEWKKLFLEAGFSHFNINPVLGLRQKRGKVIITDMVIEENKKKDDKETMERQLCFDMMMMGLFNTGKELSVEEWKKLFLVAGYSHFNINPVLDSGRSCELLQAQAQVYNHTFNFINSMALKCAVELGIPDLIHNHCQPMTLSKLVTALNILPNKADSLRRLMRILVHSGFFARQKTSENEQEEEGYVLTPASKLLFVKGGHVHDDDQTLTASPFVMFILDPMLYTPFHLMSTWFQNDDPTMFETANGKSIWDCAAQQPKLKNILYDCMTTDSELISSVVIKDCKEVFKGLKSLVDVGGGMGAMARAIASAFPHIKCTVFDLPHVVDNLQGTDNLEFLGGDMFEAIPSADAVLLKWIIHDWGDEKSVKILKQCKEAIPSREEGGKVIIIDMQLKKTRKKRIKRQWRHSYALTC</sequence>
<reference evidence="6" key="1">
    <citation type="journal article" date="2023" name="Plant J.">
        <title>Genome sequences and population genomics provide insights into the demographic history, inbreeding, and mutation load of two 'living fossil' tree species of Dipteronia.</title>
        <authorList>
            <person name="Feng Y."/>
            <person name="Comes H.P."/>
            <person name="Chen J."/>
            <person name="Zhu S."/>
            <person name="Lu R."/>
            <person name="Zhang X."/>
            <person name="Li P."/>
            <person name="Qiu J."/>
            <person name="Olsen K.M."/>
            <person name="Qiu Y."/>
        </authorList>
    </citation>
    <scope>NUCLEOTIDE SEQUENCE</scope>
    <source>
        <strain evidence="6">KIB01</strain>
    </source>
</reference>
<evidence type="ECO:0000256" key="2">
    <source>
        <dbReference type="ARBA" id="ARBA00022679"/>
    </source>
</evidence>
<dbReference type="InterPro" id="IPR016461">
    <property type="entry name" value="COMT-like"/>
</dbReference>
<evidence type="ECO:0000259" key="4">
    <source>
        <dbReference type="Pfam" id="PF00891"/>
    </source>
</evidence>
<evidence type="ECO:0000256" key="3">
    <source>
        <dbReference type="ARBA" id="ARBA00022691"/>
    </source>
</evidence>
<dbReference type="SUPFAM" id="SSF53335">
    <property type="entry name" value="S-adenosyl-L-methionine-dependent methyltransferases"/>
    <property type="match status" value="3"/>
</dbReference>
<feature type="domain" description="O-methyltransferase dimerisation" evidence="5">
    <location>
        <begin position="856"/>
        <end position="944"/>
    </location>
</feature>
<dbReference type="CDD" id="cd02440">
    <property type="entry name" value="AdoMet_MTases"/>
    <property type="match status" value="2"/>
</dbReference>
<dbReference type="PROSITE" id="PS51683">
    <property type="entry name" value="SAM_OMT_II"/>
    <property type="match status" value="3"/>
</dbReference>
<dbReference type="InterPro" id="IPR029063">
    <property type="entry name" value="SAM-dependent_MTases_sf"/>
</dbReference>
<evidence type="ECO:0008006" key="8">
    <source>
        <dbReference type="Google" id="ProtNLM"/>
    </source>
</evidence>
<dbReference type="PANTHER" id="PTHR11746">
    <property type="entry name" value="O-METHYLTRANSFERASE"/>
    <property type="match status" value="1"/>
</dbReference>
<dbReference type="Pfam" id="PF00891">
    <property type="entry name" value="Methyltransf_2"/>
    <property type="match status" value="3"/>
</dbReference>
<dbReference type="GO" id="GO:0008171">
    <property type="term" value="F:O-methyltransferase activity"/>
    <property type="evidence" value="ECO:0007669"/>
    <property type="project" value="InterPro"/>
</dbReference>
<gene>
    <name evidence="6" type="ORF">Ddye_004394</name>
</gene>
<dbReference type="Gene3D" id="3.40.50.150">
    <property type="entry name" value="Vaccinia Virus protein VP39"/>
    <property type="match status" value="4"/>
</dbReference>
<keyword evidence="3" id="KW-0949">S-adenosyl-L-methionine</keyword>
<protein>
    <recommendedName>
        <fullName evidence="8">O-methyltransferase</fullName>
    </recommendedName>
</protein>
<dbReference type="InterPro" id="IPR012967">
    <property type="entry name" value="COMT_dimerisation"/>
</dbReference>
<dbReference type="Proteomes" id="UP001280121">
    <property type="component" value="Unassembled WGS sequence"/>
</dbReference>
<dbReference type="InterPro" id="IPR036388">
    <property type="entry name" value="WH-like_DNA-bd_sf"/>
</dbReference>
<dbReference type="GO" id="GO:0008757">
    <property type="term" value="F:S-adenosylmethionine-dependent methyltransferase activity"/>
    <property type="evidence" value="ECO:0007669"/>
    <property type="project" value="UniProtKB-ARBA"/>
</dbReference>
<evidence type="ECO:0000313" key="6">
    <source>
        <dbReference type="EMBL" id="KAK2665820.1"/>
    </source>
</evidence>
<name>A0AAD9XUK3_9ROSI</name>
<dbReference type="InterPro" id="IPR036390">
    <property type="entry name" value="WH_DNA-bd_sf"/>
</dbReference>
<proteinExistence type="predicted"/>
<keyword evidence="1" id="KW-0489">Methyltransferase</keyword>
<dbReference type="FunFam" id="3.40.50.150:FF:000057">
    <property type="entry name" value="O-methyltransferase ZRP4"/>
    <property type="match status" value="3"/>
</dbReference>
<dbReference type="InterPro" id="IPR001077">
    <property type="entry name" value="COMT_C"/>
</dbReference>
<dbReference type="EMBL" id="JANJYI010000001">
    <property type="protein sequence ID" value="KAK2665820.1"/>
    <property type="molecule type" value="Genomic_DNA"/>
</dbReference>
<accession>A0AAD9XUK3</accession>
<feature type="domain" description="O-methyltransferase C-terminal" evidence="4">
    <location>
        <begin position="549"/>
        <end position="760"/>
    </location>
</feature>
<dbReference type="GO" id="GO:0032259">
    <property type="term" value="P:methylation"/>
    <property type="evidence" value="ECO:0007669"/>
    <property type="project" value="UniProtKB-KW"/>
</dbReference>
<comment type="caution">
    <text evidence="6">The sequence shown here is derived from an EMBL/GenBank/DDBJ whole genome shotgun (WGS) entry which is preliminary data.</text>
</comment>
<evidence type="ECO:0000256" key="1">
    <source>
        <dbReference type="ARBA" id="ARBA00022603"/>
    </source>
</evidence>
<organism evidence="6 7">
    <name type="scientific">Dipteronia dyeriana</name>
    <dbReference type="NCBI Taxonomy" id="168575"/>
    <lineage>
        <taxon>Eukaryota</taxon>
        <taxon>Viridiplantae</taxon>
        <taxon>Streptophyta</taxon>
        <taxon>Embryophyta</taxon>
        <taxon>Tracheophyta</taxon>
        <taxon>Spermatophyta</taxon>
        <taxon>Magnoliopsida</taxon>
        <taxon>eudicotyledons</taxon>
        <taxon>Gunneridae</taxon>
        <taxon>Pentapetalae</taxon>
        <taxon>rosids</taxon>
        <taxon>malvids</taxon>
        <taxon>Sapindales</taxon>
        <taxon>Sapindaceae</taxon>
        <taxon>Hippocastanoideae</taxon>
        <taxon>Acereae</taxon>
        <taxon>Dipteronia</taxon>
    </lineage>
</organism>
<dbReference type="Pfam" id="PF08100">
    <property type="entry name" value="Dimerisation"/>
    <property type="match status" value="3"/>
</dbReference>
<dbReference type="SUPFAM" id="SSF46785">
    <property type="entry name" value="Winged helix' DNA-binding domain"/>
    <property type="match status" value="3"/>
</dbReference>
<feature type="domain" description="O-methyltransferase C-terminal" evidence="4">
    <location>
        <begin position="133"/>
        <end position="342"/>
    </location>
</feature>
<dbReference type="GO" id="GO:0009717">
    <property type="term" value="P:isoflavonoid biosynthetic process"/>
    <property type="evidence" value="ECO:0007669"/>
    <property type="project" value="UniProtKB-ARBA"/>
</dbReference>
<keyword evidence="2" id="KW-0808">Transferase</keyword>
<dbReference type="AlphaFoldDB" id="A0AAD9XUK3"/>
<feature type="domain" description="O-methyltransferase C-terminal" evidence="4">
    <location>
        <begin position="978"/>
        <end position="1151"/>
    </location>
</feature>
<evidence type="ECO:0000259" key="5">
    <source>
        <dbReference type="Pfam" id="PF08100"/>
    </source>
</evidence>
<feature type="domain" description="O-methyltransferase dimerisation" evidence="5">
    <location>
        <begin position="436"/>
        <end position="524"/>
    </location>
</feature>
<feature type="domain" description="O-methyltransferase dimerisation" evidence="5">
    <location>
        <begin position="21"/>
        <end position="112"/>
    </location>
</feature>
<dbReference type="GO" id="GO:0046983">
    <property type="term" value="F:protein dimerization activity"/>
    <property type="evidence" value="ECO:0007669"/>
    <property type="project" value="InterPro"/>
</dbReference>
<dbReference type="Gene3D" id="1.10.10.10">
    <property type="entry name" value="Winged helix-like DNA-binding domain superfamily/Winged helix DNA-binding domain"/>
    <property type="match status" value="3"/>
</dbReference>